<keyword evidence="1" id="KW-0472">Membrane</keyword>
<evidence type="ECO:0000313" key="2">
    <source>
        <dbReference type="EMBL" id="GGB13683.1"/>
    </source>
</evidence>
<reference evidence="2" key="1">
    <citation type="journal article" date="2014" name="Int. J. Syst. Evol. Microbiol.">
        <title>Complete genome sequence of Corynebacterium casei LMG S-19264T (=DSM 44701T), isolated from a smear-ripened cheese.</title>
        <authorList>
            <consortium name="US DOE Joint Genome Institute (JGI-PGF)"/>
            <person name="Walter F."/>
            <person name="Albersmeier A."/>
            <person name="Kalinowski J."/>
            <person name="Ruckert C."/>
        </authorList>
    </citation>
    <scope>NUCLEOTIDE SEQUENCE</scope>
    <source>
        <strain evidence="2">CGMCC 1.15322</strain>
    </source>
</reference>
<evidence type="ECO:0000313" key="3">
    <source>
        <dbReference type="Proteomes" id="UP000620596"/>
    </source>
</evidence>
<dbReference type="EMBL" id="BMIG01000021">
    <property type="protein sequence ID" value="GGB13683.1"/>
    <property type="molecule type" value="Genomic_DNA"/>
</dbReference>
<feature type="transmembrane region" description="Helical" evidence="1">
    <location>
        <begin position="21"/>
        <end position="43"/>
    </location>
</feature>
<accession>A0A916SRB4</accession>
<keyword evidence="1" id="KW-0812">Transmembrane</keyword>
<proteinExistence type="predicted"/>
<gene>
    <name evidence="2" type="ORF">GCM10011496_38310</name>
</gene>
<dbReference type="Proteomes" id="UP000620596">
    <property type="component" value="Unassembled WGS sequence"/>
</dbReference>
<dbReference type="AlphaFoldDB" id="A0A916SRB4"/>
<organism evidence="2 3">
    <name type="scientific">Polaromonas eurypsychrophila</name>
    <dbReference type="NCBI Taxonomy" id="1614635"/>
    <lineage>
        <taxon>Bacteria</taxon>
        <taxon>Pseudomonadati</taxon>
        <taxon>Pseudomonadota</taxon>
        <taxon>Betaproteobacteria</taxon>
        <taxon>Burkholderiales</taxon>
        <taxon>Comamonadaceae</taxon>
        <taxon>Polaromonas</taxon>
    </lineage>
</organism>
<name>A0A916SRB4_9BURK</name>
<evidence type="ECO:0000256" key="1">
    <source>
        <dbReference type="SAM" id="Phobius"/>
    </source>
</evidence>
<sequence length="85" mass="8738">MTLAASPHTGIGAAKRWTTSFRLAAPWLSIAAVFGMLIAFLTLTPNGVAEPVQTLAGWLVGGGVAALAVITVVTGMERLLDCEAD</sequence>
<comment type="caution">
    <text evidence="2">The sequence shown here is derived from an EMBL/GenBank/DDBJ whole genome shotgun (WGS) entry which is preliminary data.</text>
</comment>
<keyword evidence="1" id="KW-1133">Transmembrane helix</keyword>
<protein>
    <submittedName>
        <fullName evidence="2">Uncharacterized protein</fullName>
    </submittedName>
</protein>
<reference evidence="2" key="2">
    <citation type="submission" date="2020-09" db="EMBL/GenBank/DDBJ databases">
        <authorList>
            <person name="Sun Q."/>
            <person name="Zhou Y."/>
        </authorList>
    </citation>
    <scope>NUCLEOTIDE SEQUENCE</scope>
    <source>
        <strain evidence="2">CGMCC 1.15322</strain>
    </source>
</reference>
<keyword evidence="3" id="KW-1185">Reference proteome</keyword>
<feature type="transmembrane region" description="Helical" evidence="1">
    <location>
        <begin position="55"/>
        <end position="76"/>
    </location>
</feature>
<dbReference type="RefSeq" id="WP_188710195.1">
    <property type="nucleotide sequence ID" value="NZ_BMIG01000021.1"/>
</dbReference>